<dbReference type="InterPro" id="IPR058334">
    <property type="entry name" value="DUF8021"/>
</dbReference>
<evidence type="ECO:0000313" key="2">
    <source>
        <dbReference type="EMBL" id="GAA4814018.1"/>
    </source>
</evidence>
<dbReference type="Proteomes" id="UP001500839">
    <property type="component" value="Unassembled WGS sequence"/>
</dbReference>
<evidence type="ECO:0000313" key="3">
    <source>
        <dbReference type="Proteomes" id="UP001500839"/>
    </source>
</evidence>
<accession>A0ABP9CLV3</accession>
<dbReference type="RefSeq" id="WP_200174963.1">
    <property type="nucleotide sequence ID" value="NZ_BAABKQ010000001.1"/>
</dbReference>
<sequence>MTEGTEPGSGGGDATTEQRIAAARAYIDALVSHDASDVRLAPGAVRYEVGVKTGRSGAHIVRSLERGPQFRVISGVRDVTAWRDGDTVRTRYVVDTSVLGLNLVVAHITEEFEVRGDGAIHRIDAHIRPRPGPVFRRPGRGG</sequence>
<name>A0ABP9CLV3_9ACTN</name>
<dbReference type="EMBL" id="BAABKQ010000001">
    <property type="protein sequence ID" value="GAA4814018.1"/>
    <property type="molecule type" value="Genomic_DNA"/>
</dbReference>
<keyword evidence="3" id="KW-1185">Reference proteome</keyword>
<comment type="caution">
    <text evidence="2">The sequence shown here is derived from an EMBL/GenBank/DDBJ whole genome shotgun (WGS) entry which is preliminary data.</text>
</comment>
<protein>
    <recommendedName>
        <fullName evidence="1">DUF8021 domain-containing protein</fullName>
    </recommendedName>
</protein>
<feature type="domain" description="DUF8021" evidence="1">
    <location>
        <begin position="15"/>
        <end position="126"/>
    </location>
</feature>
<dbReference type="Pfam" id="PF26061">
    <property type="entry name" value="DUF8021"/>
    <property type="match status" value="1"/>
</dbReference>
<gene>
    <name evidence="2" type="ORF">GCM10023353_18930</name>
</gene>
<evidence type="ECO:0000259" key="1">
    <source>
        <dbReference type="Pfam" id="PF26061"/>
    </source>
</evidence>
<proteinExistence type="predicted"/>
<organism evidence="2 3">
    <name type="scientific">Tomitella cavernea</name>
    <dbReference type="NCBI Taxonomy" id="1387982"/>
    <lineage>
        <taxon>Bacteria</taxon>
        <taxon>Bacillati</taxon>
        <taxon>Actinomycetota</taxon>
        <taxon>Actinomycetes</taxon>
        <taxon>Mycobacteriales</taxon>
        <taxon>Tomitella</taxon>
    </lineage>
</organism>
<reference evidence="3" key="1">
    <citation type="journal article" date="2019" name="Int. J. Syst. Evol. Microbiol.">
        <title>The Global Catalogue of Microorganisms (GCM) 10K type strain sequencing project: providing services to taxonomists for standard genome sequencing and annotation.</title>
        <authorList>
            <consortium name="The Broad Institute Genomics Platform"/>
            <consortium name="The Broad Institute Genome Sequencing Center for Infectious Disease"/>
            <person name="Wu L."/>
            <person name="Ma J."/>
        </authorList>
    </citation>
    <scope>NUCLEOTIDE SEQUENCE [LARGE SCALE GENOMIC DNA]</scope>
    <source>
        <strain evidence="3">JCM 18542</strain>
    </source>
</reference>